<dbReference type="InterPro" id="IPR012340">
    <property type="entry name" value="NA-bd_OB-fold"/>
</dbReference>
<gene>
    <name evidence="4" type="ORF">CDD82_2854</name>
</gene>
<evidence type="ECO:0000256" key="2">
    <source>
        <dbReference type="PIRNR" id="PIRNR002070"/>
    </source>
</evidence>
<sequence length="152" mass="16635">MSSSMIFRRATASAASARSFSTSVPRKVARISIVGNLADTPESVPTTNGREMIKYAVASNHGPNDNRQTSWFRVAAFVAGPRRDYLLGLPKGTQVYLDGDASLRSFVDSSGQTRTTLSIVQRGFEVLRRPDSAQRRDAHENAPPPQSEHEES</sequence>
<dbReference type="AlphaFoldDB" id="A0A2C5ZTT8"/>
<dbReference type="GO" id="GO:0006260">
    <property type="term" value="P:DNA replication"/>
    <property type="evidence" value="ECO:0007669"/>
    <property type="project" value="InterPro"/>
</dbReference>
<dbReference type="PROSITE" id="PS50935">
    <property type="entry name" value="SSB"/>
    <property type="match status" value="1"/>
</dbReference>
<keyword evidence="1 2" id="KW-0238">DNA-binding</keyword>
<evidence type="ECO:0000313" key="4">
    <source>
        <dbReference type="EMBL" id="PHH83243.1"/>
    </source>
</evidence>
<dbReference type="SUPFAM" id="SSF50249">
    <property type="entry name" value="Nucleic acid-binding proteins"/>
    <property type="match status" value="1"/>
</dbReference>
<feature type="compositionally biased region" description="Basic and acidic residues" evidence="3">
    <location>
        <begin position="128"/>
        <end position="140"/>
    </location>
</feature>
<dbReference type="GO" id="GO:0005739">
    <property type="term" value="C:mitochondrion"/>
    <property type="evidence" value="ECO:0007669"/>
    <property type="project" value="UniProtKB-SubCell"/>
</dbReference>
<dbReference type="Gene3D" id="2.40.50.140">
    <property type="entry name" value="Nucleic acid-binding proteins"/>
    <property type="match status" value="1"/>
</dbReference>
<feature type="region of interest" description="Disordered" evidence="3">
    <location>
        <begin position="128"/>
        <end position="152"/>
    </location>
</feature>
<name>A0A2C5ZTT8_9HYPO</name>
<comment type="caution">
    <text evidence="4">The sequence shown here is derived from an EMBL/GenBank/DDBJ whole genome shotgun (WGS) entry which is preliminary data.</text>
</comment>
<comment type="subcellular location">
    <subcellularLocation>
        <location evidence="2">Mitochondrion</location>
    </subcellularLocation>
</comment>
<protein>
    <recommendedName>
        <fullName evidence="2">Single-stranded DNA-binding protein</fullName>
    </recommendedName>
</protein>
<accession>A0A2C5ZTT8</accession>
<dbReference type="OrthoDB" id="1078367at2759"/>
<dbReference type="PIRSF" id="PIRSF002070">
    <property type="entry name" value="SSB"/>
    <property type="match status" value="1"/>
</dbReference>
<dbReference type="InterPro" id="IPR000424">
    <property type="entry name" value="Primosome_PriB/ssb"/>
</dbReference>
<evidence type="ECO:0000313" key="5">
    <source>
        <dbReference type="Proteomes" id="UP000224854"/>
    </source>
</evidence>
<evidence type="ECO:0000256" key="3">
    <source>
        <dbReference type="SAM" id="MobiDB-lite"/>
    </source>
</evidence>
<evidence type="ECO:0000256" key="1">
    <source>
        <dbReference type="ARBA" id="ARBA00023125"/>
    </source>
</evidence>
<reference evidence="4 5" key="1">
    <citation type="submission" date="2017-06" db="EMBL/GenBank/DDBJ databases">
        <title>Ant-infecting Ophiocordyceps genomes reveal a high diversity of potential behavioral manipulation genes and a possible major role for enterotoxins.</title>
        <authorList>
            <person name="De Bekker C."/>
            <person name="Evans H.C."/>
            <person name="Brachmann A."/>
            <person name="Hughes D.P."/>
        </authorList>
    </citation>
    <scope>NUCLEOTIDE SEQUENCE [LARGE SCALE GENOMIC DNA]</scope>
    <source>
        <strain evidence="4 5">1348a</strain>
    </source>
</reference>
<keyword evidence="5" id="KW-1185">Reference proteome</keyword>
<dbReference type="Pfam" id="PF00436">
    <property type="entry name" value="SSB"/>
    <property type="match status" value="1"/>
</dbReference>
<dbReference type="InterPro" id="IPR011344">
    <property type="entry name" value="ssDNA-bd"/>
</dbReference>
<dbReference type="GO" id="GO:0003697">
    <property type="term" value="F:single-stranded DNA binding"/>
    <property type="evidence" value="ECO:0007669"/>
    <property type="project" value="InterPro"/>
</dbReference>
<keyword evidence="2" id="KW-0496">Mitochondrion</keyword>
<proteinExistence type="predicted"/>
<dbReference type="EMBL" id="NJEU01000021">
    <property type="protein sequence ID" value="PHH83243.1"/>
    <property type="molecule type" value="Genomic_DNA"/>
</dbReference>
<organism evidence="4 5">
    <name type="scientific">Ophiocordyceps australis</name>
    <dbReference type="NCBI Taxonomy" id="1399860"/>
    <lineage>
        <taxon>Eukaryota</taxon>
        <taxon>Fungi</taxon>
        <taxon>Dikarya</taxon>
        <taxon>Ascomycota</taxon>
        <taxon>Pezizomycotina</taxon>
        <taxon>Sordariomycetes</taxon>
        <taxon>Hypocreomycetidae</taxon>
        <taxon>Hypocreales</taxon>
        <taxon>Ophiocordycipitaceae</taxon>
        <taxon>Ophiocordyceps</taxon>
    </lineage>
</organism>
<dbReference type="Proteomes" id="UP000224854">
    <property type="component" value="Unassembled WGS sequence"/>
</dbReference>
<dbReference type="CDD" id="cd04496">
    <property type="entry name" value="SSB_OBF"/>
    <property type="match status" value="1"/>
</dbReference>